<evidence type="ECO:0000256" key="1">
    <source>
        <dbReference type="ARBA" id="ARBA00006249"/>
    </source>
</evidence>
<dbReference type="PROSITE" id="PS51257">
    <property type="entry name" value="PROKAR_LIPOPROTEIN"/>
    <property type="match status" value="1"/>
</dbReference>
<evidence type="ECO:0000256" key="6">
    <source>
        <dbReference type="ARBA" id="ARBA00022837"/>
    </source>
</evidence>
<dbReference type="RefSeq" id="WP_251972068.1">
    <property type="nucleotide sequence ID" value="NZ_AP025730.1"/>
</dbReference>
<protein>
    <submittedName>
        <fullName evidence="9">Chlorogenate esterase</fullName>
    </submittedName>
</protein>
<keyword evidence="2" id="KW-0719">Serine esterase</keyword>
<dbReference type="InterPro" id="IPR011118">
    <property type="entry name" value="Tannase/feruloyl_esterase"/>
</dbReference>
<keyword evidence="7" id="KW-1015">Disulfide bond</keyword>
<evidence type="ECO:0000256" key="2">
    <source>
        <dbReference type="ARBA" id="ARBA00022487"/>
    </source>
</evidence>
<keyword evidence="4 8" id="KW-0732">Signal</keyword>
<keyword evidence="10" id="KW-1185">Reference proteome</keyword>
<evidence type="ECO:0000313" key="10">
    <source>
        <dbReference type="Proteomes" id="UP001057498"/>
    </source>
</evidence>
<dbReference type="EMBL" id="AP025730">
    <property type="protein sequence ID" value="BDI03817.1"/>
    <property type="molecule type" value="Genomic_DNA"/>
</dbReference>
<evidence type="ECO:0000313" key="9">
    <source>
        <dbReference type="EMBL" id="BDI03817.1"/>
    </source>
</evidence>
<dbReference type="Proteomes" id="UP001057498">
    <property type="component" value="Chromosome"/>
</dbReference>
<evidence type="ECO:0000256" key="8">
    <source>
        <dbReference type="SAM" id="SignalP"/>
    </source>
</evidence>
<evidence type="ECO:0000256" key="5">
    <source>
        <dbReference type="ARBA" id="ARBA00022801"/>
    </source>
</evidence>
<evidence type="ECO:0000256" key="4">
    <source>
        <dbReference type="ARBA" id="ARBA00022729"/>
    </source>
</evidence>
<dbReference type="PANTHER" id="PTHR33938:SF15">
    <property type="entry name" value="FERULOYL ESTERASE B-RELATED"/>
    <property type="match status" value="1"/>
</dbReference>
<dbReference type="PANTHER" id="PTHR33938">
    <property type="entry name" value="FERULOYL ESTERASE B-RELATED"/>
    <property type="match status" value="1"/>
</dbReference>
<sequence>MNPRFSCRAVLLAAAALSLSGCASLFAPALAPVQLAPARGAALAGCTELAGNFRHPQTTLASAALVPPGKLQVGGQPVGEHCLVTGRMHERLSPVDGQAYAIGFEMRLPRDWNGRFFYQGNGGLDGLIPPAVGAVSGGGPLTHALAQGFAVISSDAGHSVKQLPLFGLDPQARLDYGYQAVAKLTPMAKALIAAAYGRAPDRSYIGGGSNGGRHVLVAAARLPGEYDGYLASAPGLNLPQAAVAQLFGAQQYAKVATDPKDLGSAFHAAERALVAQHILARCDALDGAADGLVQDVAACREAFDLMRDVPSCVGSRDGSCLTPPQKTAIANVFAGAHDSRGQRLYAGFPYDPGLTQPDWADWEFKYSVTNRDPVALGFVFTVPPAEPAILKDLLGYALGFSMDRDAPKIFARNATYTESAMAFMTPPQPTRLHALRERGGKLLVLHGNADAVFSVDDTAAWYDGLRAEHGRGTADFARFFRVPGMGHVRGGPATDQFDALGALVAWVEQGRAPDRLIASARGAGNPGGANPDLPAGWSATRTRPLCPYPQVARYNGSGSVEVAENFSCR</sequence>
<proteinExistence type="inferred from homology"/>
<evidence type="ECO:0000256" key="3">
    <source>
        <dbReference type="ARBA" id="ARBA00022723"/>
    </source>
</evidence>
<name>A0ABN6PGK6_9BURK</name>
<accession>A0ABN6PGK6</accession>
<dbReference type="Gene3D" id="3.40.50.1820">
    <property type="entry name" value="alpha/beta hydrolase"/>
    <property type="match status" value="1"/>
</dbReference>
<dbReference type="Pfam" id="PF07519">
    <property type="entry name" value="Tannase"/>
    <property type="match status" value="1"/>
</dbReference>
<reference evidence="9" key="1">
    <citation type="submission" date="2022-04" db="EMBL/GenBank/DDBJ databases">
        <title>Whole genome sequence of Sphaerotilus sp. FB-5.</title>
        <authorList>
            <person name="Takeda M."/>
            <person name="Narihara S."/>
            <person name="Akimoto M."/>
            <person name="Akimoto R."/>
            <person name="Nishiyashiki S."/>
            <person name="Murakami T."/>
        </authorList>
    </citation>
    <scope>NUCLEOTIDE SEQUENCE</scope>
    <source>
        <strain evidence="9">FB-5</strain>
    </source>
</reference>
<keyword evidence="3" id="KW-0479">Metal-binding</keyword>
<keyword evidence="6" id="KW-0106">Calcium</keyword>
<feature type="signal peptide" evidence="8">
    <location>
        <begin position="1"/>
        <end position="23"/>
    </location>
</feature>
<evidence type="ECO:0000256" key="7">
    <source>
        <dbReference type="ARBA" id="ARBA00023157"/>
    </source>
</evidence>
<organism evidence="9 10">
    <name type="scientific">Sphaerotilus microaerophilus</name>
    <dbReference type="NCBI Taxonomy" id="2914710"/>
    <lineage>
        <taxon>Bacteria</taxon>
        <taxon>Pseudomonadati</taxon>
        <taxon>Pseudomonadota</taxon>
        <taxon>Betaproteobacteria</taxon>
        <taxon>Burkholderiales</taxon>
        <taxon>Sphaerotilaceae</taxon>
        <taxon>Sphaerotilus</taxon>
    </lineage>
</organism>
<dbReference type="InterPro" id="IPR029058">
    <property type="entry name" value="AB_hydrolase_fold"/>
</dbReference>
<feature type="chain" id="PRO_5045076252" evidence="8">
    <location>
        <begin position="24"/>
        <end position="569"/>
    </location>
</feature>
<dbReference type="SUPFAM" id="SSF53474">
    <property type="entry name" value="alpha/beta-Hydrolases"/>
    <property type="match status" value="1"/>
</dbReference>
<keyword evidence="5" id="KW-0378">Hydrolase</keyword>
<comment type="similarity">
    <text evidence="1">Belongs to the tannase family.</text>
</comment>
<gene>
    <name evidence="9" type="ORF">CATMQ487_07870</name>
</gene>